<protein>
    <submittedName>
        <fullName evidence="3">Histidine kinase</fullName>
    </submittedName>
</protein>
<dbReference type="AlphaFoldDB" id="A0A2D0NIN3"/>
<dbReference type="OrthoDB" id="9792992at2"/>
<dbReference type="PANTHER" id="PTHR34220">
    <property type="entry name" value="SENSOR HISTIDINE KINASE YPDA"/>
    <property type="match status" value="1"/>
</dbReference>
<keyword evidence="3" id="KW-0418">Kinase</keyword>
<organism evidence="3 4">
    <name type="scientific">Flavilitoribacter nigricans (strain ATCC 23147 / DSM 23189 / NBRC 102662 / NCIMB 1420 / SS-2)</name>
    <name type="common">Lewinella nigricans</name>
    <dbReference type="NCBI Taxonomy" id="1122177"/>
    <lineage>
        <taxon>Bacteria</taxon>
        <taxon>Pseudomonadati</taxon>
        <taxon>Bacteroidota</taxon>
        <taxon>Saprospiria</taxon>
        <taxon>Saprospirales</taxon>
        <taxon>Lewinellaceae</taxon>
        <taxon>Flavilitoribacter</taxon>
    </lineage>
</organism>
<keyword evidence="3" id="KW-0808">Transferase</keyword>
<dbReference type="InterPro" id="IPR050640">
    <property type="entry name" value="Bact_2-comp_sensor_kinase"/>
</dbReference>
<evidence type="ECO:0000313" key="3">
    <source>
        <dbReference type="EMBL" id="PHN08365.1"/>
    </source>
</evidence>
<reference evidence="3 4" key="1">
    <citation type="submission" date="2017-10" db="EMBL/GenBank/DDBJ databases">
        <title>The draft genome sequence of Lewinella nigricans NBRC 102662.</title>
        <authorList>
            <person name="Wang K."/>
        </authorList>
    </citation>
    <scope>NUCLEOTIDE SEQUENCE [LARGE SCALE GENOMIC DNA]</scope>
    <source>
        <strain evidence="3 4">NBRC 102662</strain>
    </source>
</reference>
<feature type="transmembrane region" description="Helical" evidence="1">
    <location>
        <begin position="12"/>
        <end position="36"/>
    </location>
</feature>
<feature type="domain" description="Signal transduction histidine kinase internal region" evidence="2">
    <location>
        <begin position="86"/>
        <end position="163"/>
    </location>
</feature>
<evidence type="ECO:0000259" key="2">
    <source>
        <dbReference type="Pfam" id="PF06580"/>
    </source>
</evidence>
<comment type="caution">
    <text evidence="3">The sequence shown here is derived from an EMBL/GenBank/DDBJ whole genome shotgun (WGS) entry which is preliminary data.</text>
</comment>
<dbReference type="GO" id="GO:0016020">
    <property type="term" value="C:membrane"/>
    <property type="evidence" value="ECO:0007669"/>
    <property type="project" value="InterPro"/>
</dbReference>
<keyword evidence="1" id="KW-0812">Transmembrane</keyword>
<keyword evidence="4" id="KW-1185">Reference proteome</keyword>
<name>A0A2D0NIN3_FLAN2</name>
<dbReference type="EMBL" id="PDUD01000001">
    <property type="protein sequence ID" value="PHN08365.1"/>
    <property type="molecule type" value="Genomic_DNA"/>
</dbReference>
<feature type="transmembrane region" description="Helical" evidence="1">
    <location>
        <begin position="48"/>
        <end position="70"/>
    </location>
</feature>
<dbReference type="SUPFAM" id="SSF55874">
    <property type="entry name" value="ATPase domain of HSP90 chaperone/DNA topoisomerase II/histidine kinase"/>
    <property type="match status" value="1"/>
</dbReference>
<evidence type="ECO:0000256" key="1">
    <source>
        <dbReference type="SAM" id="Phobius"/>
    </source>
</evidence>
<keyword evidence="1" id="KW-0472">Membrane</keyword>
<dbReference type="GO" id="GO:0000155">
    <property type="term" value="F:phosphorelay sensor kinase activity"/>
    <property type="evidence" value="ECO:0007669"/>
    <property type="project" value="InterPro"/>
</dbReference>
<dbReference type="RefSeq" id="WP_099147957.1">
    <property type="nucleotide sequence ID" value="NZ_PDUD01000001.1"/>
</dbReference>
<dbReference type="PANTHER" id="PTHR34220:SF7">
    <property type="entry name" value="SENSOR HISTIDINE KINASE YPDA"/>
    <property type="match status" value="1"/>
</dbReference>
<dbReference type="InterPro" id="IPR036890">
    <property type="entry name" value="HATPase_C_sf"/>
</dbReference>
<evidence type="ECO:0000313" key="4">
    <source>
        <dbReference type="Proteomes" id="UP000223913"/>
    </source>
</evidence>
<dbReference type="Proteomes" id="UP000223913">
    <property type="component" value="Unassembled WGS sequence"/>
</dbReference>
<dbReference type="Pfam" id="PF06580">
    <property type="entry name" value="His_kinase"/>
    <property type="match status" value="1"/>
</dbReference>
<accession>A0A2D0NIN3</accession>
<dbReference type="Gene3D" id="3.30.565.10">
    <property type="entry name" value="Histidine kinase-like ATPase, C-terminal domain"/>
    <property type="match status" value="1"/>
</dbReference>
<dbReference type="InterPro" id="IPR010559">
    <property type="entry name" value="Sig_transdc_His_kin_internal"/>
</dbReference>
<proteinExistence type="predicted"/>
<gene>
    <name evidence="3" type="ORF">CRP01_00185</name>
</gene>
<sequence>MLLKIYRNKWKIFGLIALVSLSIPILIVATVLITTGQESVRFFENSNPVFAVLILSYYILIIALGLVWLIQQIISIFRLKNETVKMELRHLQGQVNPHFFFNILNNLYGMVEKDTRRAQDLIIKLSDMMRYSIHEGQREYVTLAEEVDYLKNYVALHQMRYHKTIDVQFAVDIPDEEWKVRPLLFIILTENAFKHGVEQLRSGAFIHIRLQATSRSIEFEVTNNFDPEAAAAPSGVGLKNLRRRLNLAYPKRHELSLHRSDGIYKASLKLQSV</sequence>
<keyword evidence="1" id="KW-1133">Transmembrane helix</keyword>